<evidence type="ECO:0000256" key="1">
    <source>
        <dbReference type="SAM" id="MobiDB-lite"/>
    </source>
</evidence>
<sequence>MARTKHKGKIPTSTVALAHARKQPQTTSLRRFEGGETCNVIVPTSITITNTSLCSIEGDTTLSSIIIYTVTITITTITISSTTRGCSNSQTPPIAPVPAPLSPLPYEAATHSQATADAPAQVPKVDSFSETSEDEHHYKEDDSTSSGEEH</sequence>
<proteinExistence type="predicted"/>
<reference evidence="2 3" key="1">
    <citation type="submission" date="2024-01" db="EMBL/GenBank/DDBJ databases">
        <title>The genomes of 5 underutilized Papilionoideae crops provide insights into root nodulation and disease resistanc.</title>
        <authorList>
            <person name="Yuan L."/>
        </authorList>
    </citation>
    <scope>NUCLEOTIDE SEQUENCE [LARGE SCALE GENOMIC DNA]</scope>
    <source>
        <strain evidence="2">ZHUSHIDOU_FW_LH</strain>
        <tissue evidence="2">Leaf</tissue>
    </source>
</reference>
<evidence type="ECO:0000313" key="2">
    <source>
        <dbReference type="EMBL" id="KAK7243011.1"/>
    </source>
</evidence>
<feature type="region of interest" description="Disordered" evidence="1">
    <location>
        <begin position="82"/>
        <end position="150"/>
    </location>
</feature>
<keyword evidence="3" id="KW-1185">Reference proteome</keyword>
<dbReference type="Proteomes" id="UP001372338">
    <property type="component" value="Unassembled WGS sequence"/>
</dbReference>
<feature type="compositionally biased region" description="Basic and acidic residues" evidence="1">
    <location>
        <begin position="134"/>
        <end position="150"/>
    </location>
</feature>
<comment type="caution">
    <text evidence="2">The sequence shown here is derived from an EMBL/GenBank/DDBJ whole genome shotgun (WGS) entry which is preliminary data.</text>
</comment>
<organism evidence="2 3">
    <name type="scientific">Crotalaria pallida</name>
    <name type="common">Smooth rattlebox</name>
    <name type="synonym">Crotalaria striata</name>
    <dbReference type="NCBI Taxonomy" id="3830"/>
    <lineage>
        <taxon>Eukaryota</taxon>
        <taxon>Viridiplantae</taxon>
        <taxon>Streptophyta</taxon>
        <taxon>Embryophyta</taxon>
        <taxon>Tracheophyta</taxon>
        <taxon>Spermatophyta</taxon>
        <taxon>Magnoliopsida</taxon>
        <taxon>eudicotyledons</taxon>
        <taxon>Gunneridae</taxon>
        <taxon>Pentapetalae</taxon>
        <taxon>rosids</taxon>
        <taxon>fabids</taxon>
        <taxon>Fabales</taxon>
        <taxon>Fabaceae</taxon>
        <taxon>Papilionoideae</taxon>
        <taxon>50 kb inversion clade</taxon>
        <taxon>genistoids sensu lato</taxon>
        <taxon>core genistoids</taxon>
        <taxon>Crotalarieae</taxon>
        <taxon>Crotalaria</taxon>
    </lineage>
</organism>
<protein>
    <submittedName>
        <fullName evidence="2">Uncharacterized protein</fullName>
    </submittedName>
</protein>
<accession>A0AAN9DZZ3</accession>
<dbReference type="EMBL" id="JAYWIO010000008">
    <property type="protein sequence ID" value="KAK7243011.1"/>
    <property type="molecule type" value="Genomic_DNA"/>
</dbReference>
<name>A0AAN9DZZ3_CROPI</name>
<evidence type="ECO:0000313" key="3">
    <source>
        <dbReference type="Proteomes" id="UP001372338"/>
    </source>
</evidence>
<feature type="compositionally biased region" description="Pro residues" evidence="1">
    <location>
        <begin position="93"/>
        <end position="103"/>
    </location>
</feature>
<gene>
    <name evidence="2" type="ORF">RIF29_37794</name>
</gene>
<dbReference type="AlphaFoldDB" id="A0AAN9DZZ3"/>